<dbReference type="Proteomes" id="UP001594351">
    <property type="component" value="Unassembled WGS sequence"/>
</dbReference>
<name>A0ABV6YV28_UNCC1</name>
<protein>
    <submittedName>
        <fullName evidence="1">Uncharacterized protein</fullName>
    </submittedName>
</protein>
<dbReference type="EMBL" id="JBHPBY010000074">
    <property type="protein sequence ID" value="MFC1850057.1"/>
    <property type="molecule type" value="Genomic_DNA"/>
</dbReference>
<keyword evidence="2" id="KW-1185">Reference proteome</keyword>
<gene>
    <name evidence="1" type="ORF">ACFL27_07690</name>
</gene>
<proteinExistence type="predicted"/>
<sequence length="109" mass="12637">MFTRKKDYAYWIEKFYQGSMLIPGWNSIKEQILAVTPEHEQKTIAQRVDNLGERISREWAQDNENRAISSSHLQLWGKNIKDAQAQGYEPLKETLATIEAEVDKLLSQA</sequence>
<reference evidence="1 2" key="1">
    <citation type="submission" date="2024-09" db="EMBL/GenBank/DDBJ databases">
        <title>Laminarin stimulates single cell rates of sulfate reduction while oxygen inhibits transcriptomic activity in coastal marine sediment.</title>
        <authorList>
            <person name="Lindsay M."/>
            <person name="Orcutt B."/>
            <person name="Emerson D."/>
            <person name="Stepanauskas R."/>
            <person name="D'Angelo T."/>
        </authorList>
    </citation>
    <scope>NUCLEOTIDE SEQUENCE [LARGE SCALE GENOMIC DNA]</scope>
    <source>
        <strain evidence="1">SAG AM-311-K15</strain>
    </source>
</reference>
<evidence type="ECO:0000313" key="2">
    <source>
        <dbReference type="Proteomes" id="UP001594351"/>
    </source>
</evidence>
<comment type="caution">
    <text evidence="1">The sequence shown here is derived from an EMBL/GenBank/DDBJ whole genome shotgun (WGS) entry which is preliminary data.</text>
</comment>
<accession>A0ABV6YV28</accession>
<organism evidence="1 2">
    <name type="scientific">candidate division CSSED10-310 bacterium</name>
    <dbReference type="NCBI Taxonomy" id="2855610"/>
    <lineage>
        <taxon>Bacteria</taxon>
        <taxon>Bacteria division CSSED10-310</taxon>
    </lineage>
</organism>
<evidence type="ECO:0000313" key="1">
    <source>
        <dbReference type="EMBL" id="MFC1850057.1"/>
    </source>
</evidence>